<keyword evidence="3" id="KW-1185">Reference proteome</keyword>
<evidence type="ECO:0000313" key="2">
    <source>
        <dbReference type="EMBL" id="SFO35693.1"/>
    </source>
</evidence>
<dbReference type="OrthoDB" id="1347667at2"/>
<name>A0A1I5GID4_9FLAO</name>
<dbReference type="Proteomes" id="UP000199036">
    <property type="component" value="Unassembled WGS sequence"/>
</dbReference>
<proteinExistence type="predicted"/>
<feature type="chain" id="PRO_5011796669" description="DUF4468 domain-containing protein" evidence="1">
    <location>
        <begin position="19"/>
        <end position="169"/>
    </location>
</feature>
<sequence>MKPLLTLILLLSFSLGNAQYLQNDTIYFDIPNDTLARLWDSHDYNHTDIDLKNRRIINDYYVFEDDVIFAVDDSLSFEIGSYDKNNLYLEKQYKFSKPLFNRLEITEVESKKSAKVRTKADHIIFEDPHHILTDVIKLWLSEKCIRRLLNREEAEGFISEILIGVGTSF</sequence>
<keyword evidence="1" id="KW-0732">Signal</keyword>
<dbReference type="RefSeq" id="WP_091526417.1">
    <property type="nucleotide sequence ID" value="NZ_FOVI01000042.1"/>
</dbReference>
<evidence type="ECO:0008006" key="4">
    <source>
        <dbReference type="Google" id="ProtNLM"/>
    </source>
</evidence>
<gene>
    <name evidence="2" type="ORF">SAMN05421741_14218</name>
</gene>
<reference evidence="3" key="1">
    <citation type="submission" date="2016-10" db="EMBL/GenBank/DDBJ databases">
        <authorList>
            <person name="Varghese N."/>
            <person name="Submissions S."/>
        </authorList>
    </citation>
    <scope>NUCLEOTIDE SEQUENCE [LARGE SCALE GENOMIC DNA]</scope>
    <source>
        <strain evidence="3">DS-12</strain>
    </source>
</reference>
<dbReference type="STRING" id="913024.SAMN05421741_14218"/>
<feature type="signal peptide" evidence="1">
    <location>
        <begin position="1"/>
        <end position="18"/>
    </location>
</feature>
<evidence type="ECO:0000313" key="3">
    <source>
        <dbReference type="Proteomes" id="UP000199036"/>
    </source>
</evidence>
<organism evidence="2 3">
    <name type="scientific">Paenimyroides ummariense</name>
    <dbReference type="NCBI Taxonomy" id="913024"/>
    <lineage>
        <taxon>Bacteria</taxon>
        <taxon>Pseudomonadati</taxon>
        <taxon>Bacteroidota</taxon>
        <taxon>Flavobacteriia</taxon>
        <taxon>Flavobacteriales</taxon>
        <taxon>Flavobacteriaceae</taxon>
        <taxon>Paenimyroides</taxon>
    </lineage>
</organism>
<dbReference type="AlphaFoldDB" id="A0A1I5GID4"/>
<accession>A0A1I5GID4</accession>
<dbReference type="EMBL" id="FOVI01000042">
    <property type="protein sequence ID" value="SFO35693.1"/>
    <property type="molecule type" value="Genomic_DNA"/>
</dbReference>
<protein>
    <recommendedName>
        <fullName evidence="4">DUF4468 domain-containing protein</fullName>
    </recommendedName>
</protein>
<evidence type="ECO:0000256" key="1">
    <source>
        <dbReference type="SAM" id="SignalP"/>
    </source>
</evidence>